<gene>
    <name evidence="1" type="ORF">DR950_07600</name>
</gene>
<dbReference type="RefSeq" id="WP_117486427.1">
    <property type="nucleotide sequence ID" value="NZ_QVIG01000001.1"/>
</dbReference>
<evidence type="ECO:0000313" key="2">
    <source>
        <dbReference type="Proteomes" id="UP000263377"/>
    </source>
</evidence>
<dbReference type="Proteomes" id="UP000263377">
    <property type="component" value="Unassembled WGS sequence"/>
</dbReference>
<evidence type="ECO:0000313" key="1">
    <source>
        <dbReference type="EMBL" id="RGD57670.1"/>
    </source>
</evidence>
<organism evidence="1 2">
    <name type="scientific">Kitasatospora xanthocidica</name>
    <dbReference type="NCBI Taxonomy" id="83382"/>
    <lineage>
        <taxon>Bacteria</taxon>
        <taxon>Bacillati</taxon>
        <taxon>Actinomycetota</taxon>
        <taxon>Actinomycetes</taxon>
        <taxon>Kitasatosporales</taxon>
        <taxon>Streptomycetaceae</taxon>
        <taxon>Kitasatospora</taxon>
    </lineage>
</organism>
<accession>A0A372ZQI3</accession>
<comment type="caution">
    <text evidence="1">The sequence shown here is derived from an EMBL/GenBank/DDBJ whole genome shotgun (WGS) entry which is preliminary data.</text>
</comment>
<dbReference type="EMBL" id="QVIG01000001">
    <property type="protein sequence ID" value="RGD57670.1"/>
    <property type="molecule type" value="Genomic_DNA"/>
</dbReference>
<reference evidence="1 2" key="1">
    <citation type="submission" date="2018-08" db="EMBL/GenBank/DDBJ databases">
        <title>Diversity &amp; Physiological Properties of Lignin-Decomposing Actinobacteria from Soil.</title>
        <authorList>
            <person name="Roh S.G."/>
            <person name="Kim S.B."/>
        </authorList>
    </citation>
    <scope>NUCLEOTIDE SEQUENCE [LARGE SCALE GENOMIC DNA]</scope>
    <source>
        <strain evidence="1 2">MMS17-GH009</strain>
    </source>
</reference>
<name>A0A372ZQI3_9ACTN</name>
<sequence length="270" mass="30071">MAVEESRFTHTAEPLCGTAANRCQYKNLPLRDLPPLGVVRRARIAREGLRERRADVPALGRPSRFAEGDWVRVKDEAAVRATLDAKDRHRGLWFTGSQWSFCGGVYQVERIVRRMIDDHYRVRRLSGTVALAGATCHGADGAQGCGLDCALLFRDEWLEPAPAPVPAPRPVALWATVRGLAEIRATLDPDGRLHGVPFQPGMEHHTGTRHSALELRHRSLAWWQHPTGGRWFILDGLRCGGEPLATGCDRRCALLWHESWLHLEPAATAP</sequence>
<dbReference type="AlphaFoldDB" id="A0A372ZQI3"/>
<protein>
    <submittedName>
        <fullName evidence="1">Uncharacterized protein</fullName>
    </submittedName>
</protein>
<keyword evidence="2" id="KW-1185">Reference proteome</keyword>
<proteinExistence type="predicted"/>